<evidence type="ECO:0000313" key="10">
    <source>
        <dbReference type="EMBL" id="PMQ20603.1"/>
    </source>
</evidence>
<dbReference type="CDD" id="cd00433">
    <property type="entry name" value="Peptidase_M17"/>
    <property type="match status" value="1"/>
</dbReference>
<feature type="binding site" evidence="8">
    <location>
        <position position="349"/>
    </location>
    <ligand>
        <name>Mn(2+)</name>
        <dbReference type="ChEBI" id="CHEBI:29035"/>
        <label>2</label>
    </ligand>
</feature>
<feature type="binding site" evidence="8">
    <location>
        <position position="347"/>
    </location>
    <ligand>
        <name>Mn(2+)</name>
        <dbReference type="ChEBI" id="CHEBI:29035"/>
        <label>1</label>
    </ligand>
</feature>
<dbReference type="EC" id="3.4.11.10" evidence="8"/>
<keyword evidence="8" id="KW-0464">Manganese</keyword>
<protein>
    <recommendedName>
        <fullName evidence="8">Probable cytosol aminopeptidase</fullName>
        <ecNumber evidence="8">3.4.11.1</ecNumber>
    </recommendedName>
    <alternativeName>
        <fullName evidence="8">Leucine aminopeptidase</fullName>
        <shortName evidence="8">LAP</shortName>
        <ecNumber evidence="8">3.4.11.10</ecNumber>
    </alternativeName>
    <alternativeName>
        <fullName evidence="8">Leucyl aminopeptidase</fullName>
    </alternativeName>
</protein>
<dbReference type="PROSITE" id="PS00631">
    <property type="entry name" value="CYTOSOL_AP"/>
    <property type="match status" value="1"/>
</dbReference>
<evidence type="ECO:0000256" key="2">
    <source>
        <dbReference type="ARBA" id="ARBA00000967"/>
    </source>
</evidence>
<evidence type="ECO:0000256" key="3">
    <source>
        <dbReference type="ARBA" id="ARBA00009528"/>
    </source>
</evidence>
<feature type="domain" description="Cytosol aminopeptidase" evidence="9">
    <location>
        <begin position="345"/>
        <end position="352"/>
    </location>
</feature>
<feature type="binding site" evidence="8">
    <location>
        <position position="270"/>
    </location>
    <ligand>
        <name>Mn(2+)</name>
        <dbReference type="ChEBI" id="CHEBI:29035"/>
        <label>1</label>
    </ligand>
</feature>
<dbReference type="Gene3D" id="3.40.220.10">
    <property type="entry name" value="Leucine Aminopeptidase, subunit E, domain 1"/>
    <property type="match status" value="1"/>
</dbReference>
<comment type="function">
    <text evidence="7 8">Presumably involved in the processing and regular turnover of intracellular proteins. Catalyzes the removal of unsubstituted N-terminal amino acids from various peptides.</text>
</comment>
<feature type="active site" evidence="8">
    <location>
        <position position="351"/>
    </location>
</feature>
<comment type="cofactor">
    <cofactor evidence="8">
        <name>Mn(2+)</name>
        <dbReference type="ChEBI" id="CHEBI:29035"/>
    </cofactor>
    <text evidence="8">Binds 2 manganese ions per subunit.</text>
</comment>
<dbReference type="Pfam" id="PF02789">
    <property type="entry name" value="Peptidase_M17_N"/>
    <property type="match status" value="1"/>
</dbReference>
<dbReference type="AlphaFoldDB" id="A0A2N7S3B2"/>
<keyword evidence="6 8" id="KW-0378">Hydrolase</keyword>
<proteinExistence type="inferred from homology"/>
<accession>A0A2N7S3B2</accession>
<dbReference type="Pfam" id="PF00883">
    <property type="entry name" value="Peptidase_M17"/>
    <property type="match status" value="1"/>
</dbReference>
<dbReference type="Gene3D" id="3.40.630.10">
    <property type="entry name" value="Zn peptidases"/>
    <property type="match status" value="1"/>
</dbReference>
<evidence type="ECO:0000259" key="9">
    <source>
        <dbReference type="PROSITE" id="PS00631"/>
    </source>
</evidence>
<dbReference type="GO" id="GO:0006508">
    <property type="term" value="P:proteolysis"/>
    <property type="evidence" value="ECO:0007669"/>
    <property type="project" value="UniProtKB-KW"/>
</dbReference>
<dbReference type="InterPro" id="IPR008283">
    <property type="entry name" value="Peptidase_M17_N"/>
</dbReference>
<name>A0A2N7S3B2_9MICC</name>
<evidence type="ECO:0000256" key="1">
    <source>
        <dbReference type="ARBA" id="ARBA00000135"/>
    </source>
</evidence>
<comment type="subcellular location">
    <subcellularLocation>
        <location evidence="8">Cytoplasm</location>
    </subcellularLocation>
</comment>
<feature type="binding site" evidence="8">
    <location>
        <position position="265"/>
    </location>
    <ligand>
        <name>Mn(2+)</name>
        <dbReference type="ChEBI" id="CHEBI:29035"/>
        <label>2</label>
    </ligand>
</feature>
<feature type="binding site" evidence="8">
    <location>
        <position position="349"/>
    </location>
    <ligand>
        <name>Mn(2+)</name>
        <dbReference type="ChEBI" id="CHEBI:29035"/>
        <label>1</label>
    </ligand>
</feature>
<comment type="similarity">
    <text evidence="3 8">Belongs to the peptidase M17 family.</text>
</comment>
<evidence type="ECO:0000256" key="5">
    <source>
        <dbReference type="ARBA" id="ARBA00022670"/>
    </source>
</evidence>
<feature type="binding site" evidence="8">
    <location>
        <position position="270"/>
    </location>
    <ligand>
        <name>Mn(2+)</name>
        <dbReference type="ChEBI" id="CHEBI:29035"/>
        <label>2</label>
    </ligand>
</feature>
<evidence type="ECO:0000256" key="7">
    <source>
        <dbReference type="ARBA" id="ARBA00049972"/>
    </source>
</evidence>
<dbReference type="GO" id="GO:0005737">
    <property type="term" value="C:cytoplasm"/>
    <property type="evidence" value="ECO:0007669"/>
    <property type="project" value="UniProtKB-SubCell"/>
</dbReference>
<dbReference type="InterPro" id="IPR000819">
    <property type="entry name" value="Peptidase_M17_C"/>
</dbReference>
<dbReference type="InterPro" id="IPR011356">
    <property type="entry name" value="Leucine_aapep/pepB"/>
</dbReference>
<dbReference type="InterPro" id="IPR023042">
    <property type="entry name" value="Peptidase_M17_leu_NH2_pept"/>
</dbReference>
<feature type="active site" evidence="8">
    <location>
        <position position="277"/>
    </location>
</feature>
<dbReference type="PANTHER" id="PTHR11963">
    <property type="entry name" value="LEUCINE AMINOPEPTIDASE-RELATED"/>
    <property type="match status" value="1"/>
</dbReference>
<evidence type="ECO:0000313" key="11">
    <source>
        <dbReference type="Proteomes" id="UP000235739"/>
    </source>
</evidence>
<dbReference type="PRINTS" id="PR00481">
    <property type="entry name" value="LAMNOPPTDASE"/>
</dbReference>
<evidence type="ECO:0000256" key="6">
    <source>
        <dbReference type="ARBA" id="ARBA00022801"/>
    </source>
</evidence>
<keyword evidence="4 8" id="KW-0031">Aminopeptidase</keyword>
<dbReference type="OMA" id="WPMPLPE"/>
<dbReference type="GO" id="GO:0070006">
    <property type="term" value="F:metalloaminopeptidase activity"/>
    <property type="evidence" value="ECO:0007669"/>
    <property type="project" value="InterPro"/>
</dbReference>
<evidence type="ECO:0000256" key="8">
    <source>
        <dbReference type="HAMAP-Rule" id="MF_00181"/>
    </source>
</evidence>
<reference evidence="10 11" key="1">
    <citation type="journal article" date="2017" name="Elife">
        <title>Extensive horizontal gene transfer in cheese-associated bacteria.</title>
        <authorList>
            <person name="Bonham K.S."/>
            <person name="Wolfe B.E."/>
            <person name="Dutton R.J."/>
        </authorList>
    </citation>
    <scope>NUCLEOTIDE SEQUENCE [LARGE SCALE GENOMIC DNA]</scope>
    <source>
        <strain evidence="10 11">JB182</strain>
    </source>
</reference>
<keyword evidence="8" id="KW-0479">Metal-binding</keyword>
<dbReference type="GeneID" id="303185623"/>
<dbReference type="EMBL" id="PNQX01000001">
    <property type="protein sequence ID" value="PMQ20603.1"/>
    <property type="molecule type" value="Genomic_DNA"/>
</dbReference>
<feature type="binding site" evidence="8">
    <location>
        <position position="288"/>
    </location>
    <ligand>
        <name>Mn(2+)</name>
        <dbReference type="ChEBI" id="CHEBI:29035"/>
        <label>2</label>
    </ligand>
</feature>
<dbReference type="SUPFAM" id="SSF52949">
    <property type="entry name" value="Macro domain-like"/>
    <property type="match status" value="1"/>
</dbReference>
<sequence>MINSSDLTLSAIGTDIKRKSADALILGVLKNGESLSIAASPFTAETTTSLEQSLSALGVAGKADEVTVLPGVDGAKAKVLHFIGLGVKELAELSEEQLRRAAGSAARQLSNAKSAIFALPADTVERVAAIAEGIALGSYRYENHRSKKSEKPVLAEAQIVTAVATSKDLPAVLKRAAVLGRAVRGTRDLINAPANVLYPESFAAAVKDYSKSLPLKVTIFDEKRLAKEGFGGLIGVGGGSARQPRMVKVEYAPSKAAKHIALIGKGITFDTGGTSLKPAAGMHAMKSDMSGAAAVFQTIAAVSELGLNVKVTAWLCLAENMPGGASTRPGDVLTMFGGKTVEVLNTDAEGRLVMADGLAAASLEKPDVMIDIATLTGAQMLALGLRTAGVMGDKQVTNDLVAVSDKVGELAWAMPLPEELRPSIESQVADLANIGERMGGMMTAAVFLEEFVGEVDGKKIPWAHIDFAGPAFNEGSAWGYTPKNGTGSQVRTLVAYAEHLAAAK</sequence>
<comment type="catalytic activity">
    <reaction evidence="1 8">
        <text>Release of an N-terminal amino acid, Xaa-|-Yaa-, in which Xaa is preferably Leu, but may be other amino acids including Pro although not Arg or Lys, and Yaa may be Pro. Amino acid amides and methyl esters are also readily hydrolyzed, but rates on arylamides are exceedingly low.</text>
        <dbReference type="EC" id="3.4.11.1"/>
    </reaction>
</comment>
<dbReference type="InterPro" id="IPR043472">
    <property type="entry name" value="Macro_dom-like"/>
</dbReference>
<evidence type="ECO:0000256" key="4">
    <source>
        <dbReference type="ARBA" id="ARBA00022438"/>
    </source>
</evidence>
<keyword evidence="5 8" id="KW-0645">Protease</keyword>
<keyword evidence="8" id="KW-0963">Cytoplasm</keyword>
<dbReference type="RefSeq" id="WP_013349369.1">
    <property type="nucleotide sequence ID" value="NZ_JABUYH010000033.1"/>
</dbReference>
<gene>
    <name evidence="8" type="primary">pepA</name>
    <name evidence="10" type="ORF">CIK84_03065</name>
</gene>
<dbReference type="GO" id="GO:0030145">
    <property type="term" value="F:manganese ion binding"/>
    <property type="evidence" value="ECO:0007669"/>
    <property type="project" value="UniProtKB-UniRule"/>
</dbReference>
<organism evidence="10 11">
    <name type="scientific">Glutamicibacter arilaitensis</name>
    <dbReference type="NCBI Taxonomy" id="256701"/>
    <lineage>
        <taxon>Bacteria</taxon>
        <taxon>Bacillati</taxon>
        <taxon>Actinomycetota</taxon>
        <taxon>Actinomycetes</taxon>
        <taxon>Micrococcales</taxon>
        <taxon>Micrococcaceae</taxon>
        <taxon>Glutamicibacter</taxon>
    </lineage>
</organism>
<dbReference type="HAMAP" id="MF_00181">
    <property type="entry name" value="Cytosol_peptidase_M17"/>
    <property type="match status" value="1"/>
</dbReference>
<comment type="catalytic activity">
    <reaction evidence="2 8">
        <text>Release of an N-terminal amino acid, preferentially leucine, but not glutamic or aspartic acids.</text>
        <dbReference type="EC" id="3.4.11.10"/>
    </reaction>
</comment>
<dbReference type="Proteomes" id="UP000235739">
    <property type="component" value="Unassembled WGS sequence"/>
</dbReference>
<dbReference type="EC" id="3.4.11.1" evidence="8"/>
<comment type="caution">
    <text evidence="10">The sequence shown here is derived from an EMBL/GenBank/DDBJ whole genome shotgun (WGS) entry which is preliminary data.</text>
</comment>
<dbReference type="NCBIfam" id="NF002073">
    <property type="entry name" value="PRK00913.1-2"/>
    <property type="match status" value="1"/>
</dbReference>
<dbReference type="SUPFAM" id="SSF53187">
    <property type="entry name" value="Zn-dependent exopeptidases"/>
    <property type="match status" value="1"/>
</dbReference>
<dbReference type="PANTHER" id="PTHR11963:SF23">
    <property type="entry name" value="CYTOSOL AMINOPEPTIDASE"/>
    <property type="match status" value="1"/>
</dbReference>